<evidence type="ECO:0000313" key="2">
    <source>
        <dbReference type="Proteomes" id="UP000779900"/>
    </source>
</evidence>
<gene>
    <name evidence="1" type="ORF">FJY68_12945</name>
</gene>
<dbReference type="Gene3D" id="1.20.58.800">
    <property type="match status" value="1"/>
</dbReference>
<evidence type="ECO:0000313" key="1">
    <source>
        <dbReference type="EMBL" id="MBM3332731.1"/>
    </source>
</evidence>
<name>A0A937XIP0_UNCW3</name>
<dbReference type="AlphaFoldDB" id="A0A937XIP0"/>
<sequence length="124" mass="14268">MQDPVKRRENWELKYNLDRVKQTLEEKRAKMAEHYQTAVAGMVASEIQVREALNIRGVSTIHYVPYLNFGRQLYKLTTQRQISGESAVIEAQVLLEKWARRGLDPDVLGYVRTQVFNIAAPPAP</sequence>
<comment type="caution">
    <text evidence="1">The sequence shown here is derived from an EMBL/GenBank/DDBJ whole genome shotgun (WGS) entry which is preliminary data.</text>
</comment>
<reference evidence="1" key="1">
    <citation type="submission" date="2019-03" db="EMBL/GenBank/DDBJ databases">
        <title>Lake Tanganyika Metagenome-Assembled Genomes (MAGs).</title>
        <authorList>
            <person name="Tran P."/>
        </authorList>
    </citation>
    <scope>NUCLEOTIDE SEQUENCE</scope>
    <source>
        <strain evidence="1">K_DeepCast_150m_m2_040</strain>
    </source>
</reference>
<proteinExistence type="predicted"/>
<accession>A0A937XIP0</accession>
<organism evidence="1 2">
    <name type="scientific">candidate division WOR-3 bacterium</name>
    <dbReference type="NCBI Taxonomy" id="2052148"/>
    <lineage>
        <taxon>Bacteria</taxon>
        <taxon>Bacteria division WOR-3</taxon>
    </lineage>
</organism>
<dbReference type="Proteomes" id="UP000779900">
    <property type="component" value="Unassembled WGS sequence"/>
</dbReference>
<protein>
    <submittedName>
        <fullName evidence="1">Uncharacterized protein</fullName>
    </submittedName>
</protein>
<dbReference type="EMBL" id="VGIR01000125">
    <property type="protein sequence ID" value="MBM3332731.1"/>
    <property type="molecule type" value="Genomic_DNA"/>
</dbReference>